<reference evidence="4 5" key="1">
    <citation type="submission" date="2022-09" db="EMBL/GenBank/DDBJ databases">
        <authorList>
            <person name="Palmer J.M."/>
        </authorList>
    </citation>
    <scope>NUCLEOTIDE SEQUENCE [LARGE SCALE GENOMIC DNA]</scope>
    <source>
        <strain evidence="4 5">DSM 7382</strain>
    </source>
</reference>
<evidence type="ECO:0000313" key="4">
    <source>
        <dbReference type="EMBL" id="KAK7682897.1"/>
    </source>
</evidence>
<accession>A0AAW0FS37</accession>
<protein>
    <submittedName>
        <fullName evidence="4">Uncharacterized protein</fullName>
    </submittedName>
</protein>
<organism evidence="4 5">
    <name type="scientific">Cerrena zonata</name>
    <dbReference type="NCBI Taxonomy" id="2478898"/>
    <lineage>
        <taxon>Eukaryota</taxon>
        <taxon>Fungi</taxon>
        <taxon>Dikarya</taxon>
        <taxon>Basidiomycota</taxon>
        <taxon>Agaricomycotina</taxon>
        <taxon>Agaricomycetes</taxon>
        <taxon>Polyporales</taxon>
        <taxon>Cerrenaceae</taxon>
        <taxon>Cerrena</taxon>
    </lineage>
</organism>
<dbReference type="GO" id="GO:0030621">
    <property type="term" value="F:U4 snRNA binding"/>
    <property type="evidence" value="ECO:0007669"/>
    <property type="project" value="TreeGrafter"/>
</dbReference>
<dbReference type="GO" id="GO:0017070">
    <property type="term" value="F:U6 snRNA binding"/>
    <property type="evidence" value="ECO:0007669"/>
    <property type="project" value="TreeGrafter"/>
</dbReference>
<dbReference type="EMBL" id="JASBNA010000033">
    <property type="protein sequence ID" value="KAK7682897.1"/>
    <property type="molecule type" value="Genomic_DNA"/>
</dbReference>
<feature type="repeat" description="WD" evidence="3">
    <location>
        <begin position="215"/>
        <end position="256"/>
    </location>
</feature>
<dbReference type="PANTHER" id="PTHR19846">
    <property type="entry name" value="WD40 REPEAT PROTEIN"/>
    <property type="match status" value="1"/>
</dbReference>
<dbReference type="FunFam" id="2.130.10.10:FF:000411">
    <property type="entry name" value="U4/U6 small nuclear ribonucleoprotein Prp4"/>
    <property type="match status" value="1"/>
</dbReference>
<feature type="repeat" description="WD" evidence="3">
    <location>
        <begin position="172"/>
        <end position="204"/>
    </location>
</feature>
<sequence>MEDDEGDDEDDEEEFYTPGSDELYQARLKILSYSLERADKRLQTQKERSKKQDFTQILKARRSINAGLSQIELYGTQLIPGNTRALSATRFNNNGTLIGCGSWDGNVYFLNSTDLKLEKSLLSGFHTEKVSGIDWKPIGDENILVSGGNEGCINFWNIDTEKDKLSPTNSIKQAHSNRITKTLYHPSGDYIASTSFDQTWKLWDPRRPESELVEQEGHSKELFAASFHPDGSLLATGGLDAIGRIWDLRSGRSIALLQSHIKGIYSMDWSNNGYHLATASGDCSVKIWDLRKLSSKELFSIPAHNKLVSEVRFYHQKEASRDSDRDSSYLITSSYDNTINIWSADNWVKQKSLQGHNDKIMSCDISSNGDSIVSCGWDRSVKLWSGT</sequence>
<dbReference type="CDD" id="cd00200">
    <property type="entry name" value="WD40"/>
    <property type="match status" value="1"/>
</dbReference>
<gene>
    <name evidence="4" type="ORF">QCA50_013929</name>
</gene>
<evidence type="ECO:0000256" key="3">
    <source>
        <dbReference type="PROSITE-ProRule" id="PRU00221"/>
    </source>
</evidence>
<evidence type="ECO:0000313" key="5">
    <source>
        <dbReference type="Proteomes" id="UP001385951"/>
    </source>
</evidence>
<feature type="repeat" description="WD" evidence="3">
    <location>
        <begin position="123"/>
        <end position="166"/>
    </location>
</feature>
<dbReference type="InterPro" id="IPR020472">
    <property type="entry name" value="WD40_PAC1"/>
</dbReference>
<feature type="repeat" description="WD" evidence="3">
    <location>
        <begin position="326"/>
        <end position="346"/>
    </location>
</feature>
<dbReference type="InterPro" id="IPR019775">
    <property type="entry name" value="WD40_repeat_CS"/>
</dbReference>
<dbReference type="SUPFAM" id="SSF50978">
    <property type="entry name" value="WD40 repeat-like"/>
    <property type="match status" value="1"/>
</dbReference>
<dbReference type="Proteomes" id="UP001385951">
    <property type="component" value="Unassembled WGS sequence"/>
</dbReference>
<proteinExistence type="predicted"/>
<dbReference type="InterPro" id="IPR015943">
    <property type="entry name" value="WD40/YVTN_repeat-like_dom_sf"/>
</dbReference>
<comment type="caution">
    <text evidence="4">The sequence shown here is derived from an EMBL/GenBank/DDBJ whole genome shotgun (WGS) entry which is preliminary data.</text>
</comment>
<dbReference type="PROSITE" id="PS00678">
    <property type="entry name" value="WD_REPEATS_1"/>
    <property type="match status" value="1"/>
</dbReference>
<dbReference type="GO" id="GO:0046540">
    <property type="term" value="C:U4/U6 x U5 tri-snRNP complex"/>
    <property type="evidence" value="ECO:0007669"/>
    <property type="project" value="TreeGrafter"/>
</dbReference>
<dbReference type="Pfam" id="PF00400">
    <property type="entry name" value="WD40"/>
    <property type="match status" value="6"/>
</dbReference>
<dbReference type="PRINTS" id="PR00320">
    <property type="entry name" value="GPROTEINBRPT"/>
</dbReference>
<dbReference type="GO" id="GO:0000398">
    <property type="term" value="P:mRNA splicing, via spliceosome"/>
    <property type="evidence" value="ECO:0007669"/>
    <property type="project" value="TreeGrafter"/>
</dbReference>
<dbReference type="PROSITE" id="PS50082">
    <property type="entry name" value="WD_REPEATS_2"/>
    <property type="match status" value="6"/>
</dbReference>
<keyword evidence="5" id="KW-1185">Reference proteome</keyword>
<dbReference type="PANTHER" id="PTHR19846:SF0">
    <property type="entry name" value="PRE-MRNA PROCESSING FACTOR 4"/>
    <property type="match status" value="1"/>
</dbReference>
<dbReference type="SMART" id="SM00320">
    <property type="entry name" value="WD40"/>
    <property type="match status" value="7"/>
</dbReference>
<keyword evidence="2" id="KW-0677">Repeat</keyword>
<evidence type="ECO:0000256" key="2">
    <source>
        <dbReference type="ARBA" id="ARBA00022737"/>
    </source>
</evidence>
<dbReference type="AlphaFoldDB" id="A0AAW0FS37"/>
<dbReference type="Gene3D" id="2.130.10.10">
    <property type="entry name" value="YVTN repeat-like/Quinoprotein amine dehydrogenase"/>
    <property type="match status" value="2"/>
</dbReference>
<evidence type="ECO:0000256" key="1">
    <source>
        <dbReference type="ARBA" id="ARBA00022574"/>
    </source>
</evidence>
<keyword evidence="1 3" id="KW-0853">WD repeat</keyword>
<feature type="repeat" description="WD" evidence="3">
    <location>
        <begin position="353"/>
        <end position="387"/>
    </location>
</feature>
<name>A0AAW0FS37_9APHY</name>
<dbReference type="PROSITE" id="PS50294">
    <property type="entry name" value="WD_REPEATS_REGION"/>
    <property type="match status" value="4"/>
</dbReference>
<dbReference type="InterPro" id="IPR001680">
    <property type="entry name" value="WD40_rpt"/>
</dbReference>
<feature type="repeat" description="WD" evidence="3">
    <location>
        <begin position="257"/>
        <end position="291"/>
    </location>
</feature>
<dbReference type="InterPro" id="IPR036322">
    <property type="entry name" value="WD40_repeat_dom_sf"/>
</dbReference>